<evidence type="ECO:0000313" key="2">
    <source>
        <dbReference type="EMBL" id="AAT94445.1"/>
    </source>
</evidence>
<sequence>MPGIFSDSSRTQAHTLTQRTERNGNGNARSRILICMRNFACELYAKNGAHMSANWRLWQHPTPHNEPPKKPPNPLHAPMWCALEFHAFICKDYEMRPVAAKVLYALPAAGAAFSFSSGCVRGFCYHEFSWIYPSPPTTTTSHPFGHFLLCLLVRPSVRPLR</sequence>
<proteinExistence type="evidence at transcript level"/>
<dbReference type="AlphaFoldDB" id="Q6AWN2"/>
<dbReference type="EMBL" id="BT015216">
    <property type="protein sequence ID" value="AAT94445.1"/>
    <property type="molecule type" value="mRNA"/>
</dbReference>
<protein>
    <submittedName>
        <fullName evidence="2">RE46111p</fullName>
    </submittedName>
</protein>
<name>Q6AWN2_DROME</name>
<evidence type="ECO:0000256" key="1">
    <source>
        <dbReference type="SAM" id="MobiDB-lite"/>
    </source>
</evidence>
<reference evidence="2" key="1">
    <citation type="submission" date="2004-08" db="EMBL/GenBank/DDBJ databases">
        <authorList>
            <person name="Stapleton M."/>
            <person name="Carlson J."/>
            <person name="Chavez C."/>
            <person name="Frise E."/>
            <person name="George R."/>
            <person name="Pacleb J."/>
            <person name="Park S."/>
            <person name="Wan K."/>
            <person name="Yu C."/>
            <person name="Rubin G.M."/>
            <person name="Celniker S."/>
        </authorList>
    </citation>
    <scope>NUCLEOTIDE SEQUENCE</scope>
    <source>
        <strain evidence="2">Berkeley</strain>
    </source>
</reference>
<organism evidence="2">
    <name type="scientific">Drosophila melanogaster</name>
    <name type="common">Fruit fly</name>
    <dbReference type="NCBI Taxonomy" id="7227"/>
    <lineage>
        <taxon>Eukaryota</taxon>
        <taxon>Metazoa</taxon>
        <taxon>Ecdysozoa</taxon>
        <taxon>Arthropoda</taxon>
        <taxon>Hexapoda</taxon>
        <taxon>Insecta</taxon>
        <taxon>Pterygota</taxon>
        <taxon>Neoptera</taxon>
        <taxon>Endopterygota</taxon>
        <taxon>Diptera</taxon>
        <taxon>Brachycera</taxon>
        <taxon>Muscomorpha</taxon>
        <taxon>Ephydroidea</taxon>
        <taxon>Drosophilidae</taxon>
        <taxon>Drosophila</taxon>
        <taxon>Sophophora</taxon>
    </lineage>
</organism>
<accession>Q6AWN2</accession>
<feature type="region of interest" description="Disordered" evidence="1">
    <location>
        <begin position="1"/>
        <end position="24"/>
    </location>
</feature>